<keyword evidence="5 7" id="KW-0472">Membrane</keyword>
<dbReference type="Proteomes" id="UP001247620">
    <property type="component" value="Unassembled WGS sequence"/>
</dbReference>
<feature type="transmembrane region" description="Helical" evidence="7">
    <location>
        <begin position="239"/>
        <end position="258"/>
    </location>
</feature>
<feature type="transmembrane region" description="Helical" evidence="7">
    <location>
        <begin position="196"/>
        <end position="219"/>
    </location>
</feature>
<keyword evidence="9" id="KW-1185">Reference proteome</keyword>
<evidence type="ECO:0000256" key="2">
    <source>
        <dbReference type="ARBA" id="ARBA00006434"/>
    </source>
</evidence>
<evidence type="ECO:0000256" key="6">
    <source>
        <dbReference type="RuleBase" id="RU362091"/>
    </source>
</evidence>
<dbReference type="InterPro" id="IPR001734">
    <property type="entry name" value="Na/solute_symporter"/>
</dbReference>
<feature type="transmembrane region" description="Helical" evidence="7">
    <location>
        <begin position="467"/>
        <end position="491"/>
    </location>
</feature>
<comment type="subcellular location">
    <subcellularLocation>
        <location evidence="1">Membrane</location>
        <topology evidence="1">Multi-pass membrane protein</topology>
    </subcellularLocation>
</comment>
<feature type="transmembrane region" description="Helical" evidence="7">
    <location>
        <begin position="162"/>
        <end position="184"/>
    </location>
</feature>
<accession>A0ABU1TF84</accession>
<comment type="caution">
    <text evidence="8">The sequence shown here is derived from an EMBL/GenBank/DDBJ whole genome shotgun (WGS) entry which is preliminary data.</text>
</comment>
<evidence type="ECO:0000313" key="8">
    <source>
        <dbReference type="EMBL" id="MDR6943988.1"/>
    </source>
</evidence>
<evidence type="ECO:0000256" key="1">
    <source>
        <dbReference type="ARBA" id="ARBA00004141"/>
    </source>
</evidence>
<organism evidence="8 9">
    <name type="scientific">Mucilaginibacter pocheonensis</name>
    <dbReference type="NCBI Taxonomy" id="398050"/>
    <lineage>
        <taxon>Bacteria</taxon>
        <taxon>Pseudomonadati</taxon>
        <taxon>Bacteroidota</taxon>
        <taxon>Sphingobacteriia</taxon>
        <taxon>Sphingobacteriales</taxon>
        <taxon>Sphingobacteriaceae</taxon>
        <taxon>Mucilaginibacter</taxon>
    </lineage>
</organism>
<feature type="transmembrane region" description="Helical" evidence="7">
    <location>
        <begin position="91"/>
        <end position="110"/>
    </location>
</feature>
<gene>
    <name evidence="8" type="ORF">J2W55_003848</name>
</gene>
<dbReference type="InterPro" id="IPR038377">
    <property type="entry name" value="Na/Glc_symporter_sf"/>
</dbReference>
<feature type="transmembrane region" description="Helical" evidence="7">
    <location>
        <begin position="327"/>
        <end position="353"/>
    </location>
</feature>
<reference evidence="8 9" key="1">
    <citation type="submission" date="2023-07" db="EMBL/GenBank/DDBJ databases">
        <title>Sorghum-associated microbial communities from plants grown in Nebraska, USA.</title>
        <authorList>
            <person name="Schachtman D."/>
        </authorList>
    </citation>
    <scope>NUCLEOTIDE SEQUENCE [LARGE SCALE GENOMIC DNA]</scope>
    <source>
        <strain evidence="8 9">3262</strain>
    </source>
</reference>
<evidence type="ECO:0000313" key="9">
    <source>
        <dbReference type="Proteomes" id="UP001247620"/>
    </source>
</evidence>
<evidence type="ECO:0000256" key="3">
    <source>
        <dbReference type="ARBA" id="ARBA00022692"/>
    </source>
</evidence>
<feature type="transmembrane region" description="Helical" evidence="7">
    <location>
        <begin position="53"/>
        <end position="79"/>
    </location>
</feature>
<sequence length="533" mass="58527">MTIAMSNIVSRLTMLDYSVVAVYLVILMVIGYRASFGSKKQPDETLFLANKSLGWSSIGFNMWGTNVGPSMLLAFASIGYTTGIVAVNFDWYAFVFLMLLALVFAPKYIAAKVSTMPEFMGNRYGDSTRNILAWYALIKMLISWLSLGLFAGGFLVRQILGIPMWQSVIVLVSFAGLFAFTGGLKAIAKVNVFQMLLLIGVSLTLTVLGVNKAGGLSAVFHKVPGNYWNLIHPASDIKYPWYAILLGYPVSAVAFFCTDQAMVQSVLGAKSLEQGQLGVNFIGWLKILSLPLFILTGILCFILYPHLSDPALAYMTMVTNLFPPGMNGLVIVVLIAVLVGTIGSSLNSLSTVFTMDVYAEKINPNATNKDLVRVGRMTVVAGCLFAIGMALAIDSIKGLNLFDVFQSVLGFIAPPLAVVFLLTVYWKRTTRKAVNTILSAGSAFSLGTGVMYLWVFPSDRYHFWPHYLLLSFYIFVFLTVTAVIISLLDASPEIYQPDAQEISRITKPTKRVKLAWALLTVVMIILYFTFNGH</sequence>
<evidence type="ECO:0000256" key="7">
    <source>
        <dbReference type="SAM" id="Phobius"/>
    </source>
</evidence>
<dbReference type="Gene3D" id="1.20.1730.10">
    <property type="entry name" value="Sodium/glucose cotransporter"/>
    <property type="match status" value="1"/>
</dbReference>
<proteinExistence type="inferred from homology"/>
<evidence type="ECO:0000256" key="4">
    <source>
        <dbReference type="ARBA" id="ARBA00022989"/>
    </source>
</evidence>
<dbReference type="PROSITE" id="PS50283">
    <property type="entry name" value="NA_SOLUT_SYMP_3"/>
    <property type="match status" value="1"/>
</dbReference>
<comment type="similarity">
    <text evidence="2 6">Belongs to the sodium:solute symporter (SSF) (TC 2.A.21) family.</text>
</comment>
<protein>
    <submittedName>
        <fullName evidence="8">SSS family solute:Na+ symporter</fullName>
    </submittedName>
</protein>
<feature type="transmembrane region" description="Helical" evidence="7">
    <location>
        <begin position="512"/>
        <end position="530"/>
    </location>
</feature>
<dbReference type="PANTHER" id="PTHR11819">
    <property type="entry name" value="SOLUTE CARRIER FAMILY 5"/>
    <property type="match status" value="1"/>
</dbReference>
<feature type="transmembrane region" description="Helical" evidence="7">
    <location>
        <begin position="405"/>
        <end position="426"/>
    </location>
</feature>
<keyword evidence="4 7" id="KW-1133">Transmembrane helix</keyword>
<dbReference type="NCBIfam" id="TIGR00813">
    <property type="entry name" value="sss"/>
    <property type="match status" value="1"/>
</dbReference>
<feature type="transmembrane region" description="Helical" evidence="7">
    <location>
        <begin position="433"/>
        <end position="455"/>
    </location>
</feature>
<feature type="transmembrane region" description="Helical" evidence="7">
    <location>
        <begin position="374"/>
        <end position="393"/>
    </location>
</feature>
<feature type="transmembrane region" description="Helical" evidence="7">
    <location>
        <begin position="131"/>
        <end position="156"/>
    </location>
</feature>
<name>A0ABU1TF84_9SPHI</name>
<feature type="transmembrane region" description="Helical" evidence="7">
    <location>
        <begin position="12"/>
        <end position="32"/>
    </location>
</feature>
<keyword evidence="3 7" id="KW-0812">Transmembrane</keyword>
<dbReference type="RefSeq" id="WP_310099227.1">
    <property type="nucleotide sequence ID" value="NZ_JAVDUU010000004.1"/>
</dbReference>
<feature type="transmembrane region" description="Helical" evidence="7">
    <location>
        <begin position="279"/>
        <end position="307"/>
    </location>
</feature>
<dbReference type="PANTHER" id="PTHR11819:SF195">
    <property type="entry name" value="SODIUM_GLUCOSE COTRANSPORTER 4"/>
    <property type="match status" value="1"/>
</dbReference>
<evidence type="ECO:0000256" key="5">
    <source>
        <dbReference type="ARBA" id="ARBA00023136"/>
    </source>
</evidence>
<dbReference type="Pfam" id="PF00474">
    <property type="entry name" value="SSF"/>
    <property type="match status" value="1"/>
</dbReference>
<dbReference type="EMBL" id="JAVDUU010000004">
    <property type="protein sequence ID" value="MDR6943988.1"/>
    <property type="molecule type" value="Genomic_DNA"/>
</dbReference>